<evidence type="ECO:0000256" key="2">
    <source>
        <dbReference type="ARBA" id="ARBA00022679"/>
    </source>
</evidence>
<evidence type="ECO:0000256" key="3">
    <source>
        <dbReference type="ARBA" id="ARBA00023315"/>
    </source>
</evidence>
<dbReference type="SMART" id="SM00825">
    <property type="entry name" value="PKS_KS"/>
    <property type="match status" value="1"/>
</dbReference>
<comment type="caution">
    <text evidence="6">The sequence shown here is derived from an EMBL/GenBank/DDBJ whole genome shotgun (WGS) entry which is preliminary data.</text>
</comment>
<dbReference type="PANTHER" id="PTHR11712:SF322">
    <property type="entry name" value="POLYKETIDE BETA-KETOACYL SYNTHASE 2-RELATED"/>
    <property type="match status" value="1"/>
</dbReference>
<evidence type="ECO:0000259" key="5">
    <source>
        <dbReference type="PROSITE" id="PS52004"/>
    </source>
</evidence>
<evidence type="ECO:0000313" key="6">
    <source>
        <dbReference type="EMBL" id="RCK81270.1"/>
    </source>
</evidence>
<dbReference type="EMBL" id="QOQW01000002">
    <property type="protein sequence ID" value="RCK81270.1"/>
    <property type="molecule type" value="Genomic_DNA"/>
</dbReference>
<dbReference type="Proteomes" id="UP000252355">
    <property type="component" value="Unassembled WGS sequence"/>
</dbReference>
<reference evidence="6 7" key="1">
    <citation type="submission" date="2018-05" db="EMBL/GenBank/DDBJ databases">
        <title>A metagenomic window into the 2 km-deep terrestrial subsurface aquifer revealed taxonomically and functionally diverse microbial community comprising novel uncultured bacterial lineages.</title>
        <authorList>
            <person name="Kadnikov V.V."/>
            <person name="Mardanov A.V."/>
            <person name="Beletsky A.V."/>
            <person name="Banks D."/>
            <person name="Pimenov N.V."/>
            <person name="Frank Y.A."/>
            <person name="Karnachuk O.V."/>
            <person name="Ravin N.V."/>
        </authorList>
    </citation>
    <scope>NUCLEOTIDE SEQUENCE [LARGE SCALE GENOMIC DNA]</scope>
    <source>
        <strain evidence="6">BY5</strain>
    </source>
</reference>
<dbReference type="AlphaFoldDB" id="A0A367ZT95"/>
<protein>
    <submittedName>
        <fullName evidence="6">3-oxoacyl-[acyl-carrier-protein] synthase, KASII</fullName>
    </submittedName>
</protein>
<dbReference type="InterPro" id="IPR016039">
    <property type="entry name" value="Thiolase-like"/>
</dbReference>
<feature type="domain" description="Ketosynthase family 3 (KS3)" evidence="5">
    <location>
        <begin position="2"/>
        <end position="409"/>
    </location>
</feature>
<sequence length="410" mass="42869">MSARIVVTGMGAVTPYGVGLDPLVAGLRERRPAYGALREPAVATWPVQVGGWVPELAPDQLGVIHNKLRGMGKYVRIGVLAAQQALTAAGWVPGSYDPDRAGAFIATGTNGHNAEGLFPAFAVSAGEDGQLDLARLTTDGLDRIHPWWLLTAISNNLIFFITHFLQVRGPNTNLCQAAVAGAYALDRAIEALTRDEIDLALVGGADTPVNWQMMSDLFTLGFLASGPPAEVLPWQPWGGAGRGAILSDGAAFLVLETEARARARGASPLAVVEAVALTATGADDLAPAEDGAAIARVVGELLAELPGEEPLAICGAGVGLARWDAAERRGLAQALGSRAHRLYGAKTWLGHAFSASFPLEMVVAILDLQQGLGLTHPEADESRKADLVHRVLVLGQCFGENTAGVRLLVG</sequence>
<dbReference type="Pfam" id="PF00109">
    <property type="entry name" value="ketoacyl-synt"/>
    <property type="match status" value="1"/>
</dbReference>
<dbReference type="Pfam" id="PF02801">
    <property type="entry name" value="Ketoacyl-synt_C"/>
    <property type="match status" value="1"/>
</dbReference>
<dbReference type="InterPro" id="IPR014030">
    <property type="entry name" value="Ketoacyl_synth_N"/>
</dbReference>
<keyword evidence="3" id="KW-0012">Acyltransferase</keyword>
<gene>
    <name evidence="6" type="ORF">OZSIB_2139</name>
</gene>
<dbReference type="GO" id="GO:0004315">
    <property type="term" value="F:3-oxoacyl-[acyl-carrier-protein] synthase activity"/>
    <property type="evidence" value="ECO:0007669"/>
    <property type="project" value="TreeGrafter"/>
</dbReference>
<dbReference type="InterPro" id="IPR020841">
    <property type="entry name" value="PKS_Beta-ketoAc_synthase_dom"/>
</dbReference>
<accession>A0A367ZT95</accession>
<dbReference type="Gene3D" id="3.40.47.10">
    <property type="match status" value="1"/>
</dbReference>
<evidence type="ECO:0000313" key="7">
    <source>
        <dbReference type="Proteomes" id="UP000252355"/>
    </source>
</evidence>
<evidence type="ECO:0000256" key="4">
    <source>
        <dbReference type="RuleBase" id="RU003694"/>
    </source>
</evidence>
<organism evidence="6 7">
    <name type="scientific">Candidatus Ozemobacter sibiricus</name>
    <dbReference type="NCBI Taxonomy" id="2268124"/>
    <lineage>
        <taxon>Bacteria</taxon>
        <taxon>Candidatus Ozemobacteria</taxon>
        <taxon>Candidatus Ozemobacterales</taxon>
        <taxon>Candidatus Ozemobacteraceae</taxon>
        <taxon>Candidatus Ozemobacter</taxon>
    </lineage>
</organism>
<dbReference type="PANTHER" id="PTHR11712">
    <property type="entry name" value="POLYKETIDE SYNTHASE-RELATED"/>
    <property type="match status" value="1"/>
</dbReference>
<dbReference type="PROSITE" id="PS52004">
    <property type="entry name" value="KS3_2"/>
    <property type="match status" value="1"/>
</dbReference>
<evidence type="ECO:0000256" key="1">
    <source>
        <dbReference type="ARBA" id="ARBA00008467"/>
    </source>
</evidence>
<dbReference type="SUPFAM" id="SSF53901">
    <property type="entry name" value="Thiolase-like"/>
    <property type="match status" value="2"/>
</dbReference>
<proteinExistence type="inferred from homology"/>
<dbReference type="GO" id="GO:0006633">
    <property type="term" value="P:fatty acid biosynthetic process"/>
    <property type="evidence" value="ECO:0007669"/>
    <property type="project" value="TreeGrafter"/>
</dbReference>
<dbReference type="InterPro" id="IPR000794">
    <property type="entry name" value="Beta-ketoacyl_synthase"/>
</dbReference>
<name>A0A367ZT95_9BACT</name>
<comment type="similarity">
    <text evidence="1 4">Belongs to the thiolase-like superfamily. Beta-ketoacyl-ACP synthases family.</text>
</comment>
<keyword evidence="2 4" id="KW-0808">Transferase</keyword>
<dbReference type="InterPro" id="IPR014031">
    <property type="entry name" value="Ketoacyl_synth_C"/>
</dbReference>